<keyword evidence="8" id="KW-1185">Reference proteome</keyword>
<keyword evidence="2" id="KW-0418">Kinase</keyword>
<feature type="transmembrane region" description="Helical" evidence="4">
    <location>
        <begin position="29"/>
        <end position="51"/>
    </location>
</feature>
<dbReference type="PANTHER" id="PTHR24421">
    <property type="entry name" value="NITRATE/NITRITE SENSOR PROTEIN NARX-RELATED"/>
    <property type="match status" value="1"/>
</dbReference>
<dbReference type="InterPro" id="IPR050482">
    <property type="entry name" value="Sensor_HK_TwoCompSys"/>
</dbReference>
<dbReference type="GO" id="GO:0016020">
    <property type="term" value="C:membrane"/>
    <property type="evidence" value="ECO:0007669"/>
    <property type="project" value="InterPro"/>
</dbReference>
<dbReference type="InterPro" id="IPR036890">
    <property type="entry name" value="HATPase_C_sf"/>
</dbReference>
<feature type="domain" description="Signal transduction histidine kinase subgroup 3 dimerisation and phosphoacceptor" evidence="6">
    <location>
        <begin position="69"/>
        <end position="130"/>
    </location>
</feature>
<proteinExistence type="predicted"/>
<keyword evidence="4" id="KW-0812">Transmembrane</keyword>
<evidence type="ECO:0000259" key="6">
    <source>
        <dbReference type="Pfam" id="PF07730"/>
    </source>
</evidence>
<name>A0A3S0RMW8_9GAMM</name>
<organism evidence="7 8">
    <name type="scientific">Dyella choica</name>
    <dbReference type="NCBI Taxonomy" id="1927959"/>
    <lineage>
        <taxon>Bacteria</taxon>
        <taxon>Pseudomonadati</taxon>
        <taxon>Pseudomonadota</taxon>
        <taxon>Gammaproteobacteria</taxon>
        <taxon>Lysobacterales</taxon>
        <taxon>Rhodanobacteraceae</taxon>
        <taxon>Dyella</taxon>
    </lineage>
</organism>
<sequence length="277" mass="30889">MRASMNRRSWTPSLASIPVVVDSGFFQTLWFNLLCASLLLVCILVMLRRLISASNERVRLRLLARHAKRDRIARELHDTLLQGVQGLILRIHGAIGALPNDHPVSLSIQHTLDRAEEALEEDRKRVSELRLGDPPNQDLACRLAELGMQLKLDYPCKFRVVSNRENRKVTPQVSEQAYGIAGEALLNAFKHAHAGEIEVEVSYGFRHLRIHVRDDGLGMSRAPADGFGGTMNWDIAGMRERAEHIGAELTIASAVECGTEVVLSVPSSIAYLRRQCT</sequence>
<dbReference type="Gene3D" id="3.30.565.10">
    <property type="entry name" value="Histidine kinase-like ATPase, C-terminal domain"/>
    <property type="match status" value="1"/>
</dbReference>
<reference evidence="7 8" key="1">
    <citation type="submission" date="2018-12" db="EMBL/GenBank/DDBJ databases">
        <title>Dyella dinghuensis sp. nov. DHOA06 and Dyella choica sp. nov. 4M-K27, isolated from forest soil.</title>
        <authorList>
            <person name="Qiu L.-H."/>
            <person name="Gao Z.-H."/>
        </authorList>
    </citation>
    <scope>NUCLEOTIDE SEQUENCE [LARGE SCALE GENOMIC DNA]</scope>
    <source>
        <strain evidence="7 8">4M-K27</strain>
    </source>
</reference>
<gene>
    <name evidence="7" type="ORF">EKH80_04050</name>
</gene>
<dbReference type="InterPro" id="IPR003594">
    <property type="entry name" value="HATPase_dom"/>
</dbReference>
<dbReference type="InterPro" id="IPR011712">
    <property type="entry name" value="Sig_transdc_His_kin_sub3_dim/P"/>
</dbReference>
<evidence type="ECO:0000313" key="8">
    <source>
        <dbReference type="Proteomes" id="UP000274358"/>
    </source>
</evidence>
<dbReference type="Pfam" id="PF07730">
    <property type="entry name" value="HisKA_3"/>
    <property type="match status" value="1"/>
</dbReference>
<keyword evidence="3" id="KW-0902">Two-component regulatory system</keyword>
<comment type="caution">
    <text evidence="7">The sequence shown here is derived from an EMBL/GenBank/DDBJ whole genome shotgun (WGS) entry which is preliminary data.</text>
</comment>
<dbReference type="AlphaFoldDB" id="A0A3S0RMW8"/>
<dbReference type="SUPFAM" id="SSF55874">
    <property type="entry name" value="ATPase domain of HSP90 chaperone/DNA topoisomerase II/histidine kinase"/>
    <property type="match status" value="1"/>
</dbReference>
<protein>
    <submittedName>
        <fullName evidence="7">Uncharacterized protein</fullName>
    </submittedName>
</protein>
<keyword evidence="4" id="KW-1133">Transmembrane helix</keyword>
<evidence type="ECO:0000259" key="5">
    <source>
        <dbReference type="Pfam" id="PF02518"/>
    </source>
</evidence>
<accession>A0A3S0RMW8</accession>
<dbReference type="GO" id="GO:0046983">
    <property type="term" value="F:protein dimerization activity"/>
    <property type="evidence" value="ECO:0007669"/>
    <property type="project" value="InterPro"/>
</dbReference>
<evidence type="ECO:0000313" key="7">
    <source>
        <dbReference type="EMBL" id="RUL78978.1"/>
    </source>
</evidence>
<dbReference type="CDD" id="cd16917">
    <property type="entry name" value="HATPase_UhpB-NarQ-NarX-like"/>
    <property type="match status" value="1"/>
</dbReference>
<evidence type="ECO:0000256" key="4">
    <source>
        <dbReference type="SAM" id="Phobius"/>
    </source>
</evidence>
<evidence type="ECO:0000256" key="1">
    <source>
        <dbReference type="ARBA" id="ARBA00022679"/>
    </source>
</evidence>
<keyword evidence="1" id="KW-0808">Transferase</keyword>
<dbReference type="EMBL" id="RYYV01000002">
    <property type="protein sequence ID" value="RUL78978.1"/>
    <property type="molecule type" value="Genomic_DNA"/>
</dbReference>
<dbReference type="Gene3D" id="1.20.5.1930">
    <property type="match status" value="1"/>
</dbReference>
<evidence type="ECO:0000256" key="2">
    <source>
        <dbReference type="ARBA" id="ARBA00022777"/>
    </source>
</evidence>
<evidence type="ECO:0000256" key="3">
    <source>
        <dbReference type="ARBA" id="ARBA00023012"/>
    </source>
</evidence>
<keyword evidence="4" id="KW-0472">Membrane</keyword>
<dbReference type="Proteomes" id="UP000274358">
    <property type="component" value="Unassembled WGS sequence"/>
</dbReference>
<dbReference type="Pfam" id="PF02518">
    <property type="entry name" value="HATPase_c"/>
    <property type="match status" value="1"/>
</dbReference>
<dbReference type="PANTHER" id="PTHR24421:SF62">
    <property type="entry name" value="SENSORY TRANSDUCTION HISTIDINE KINASE"/>
    <property type="match status" value="1"/>
</dbReference>
<dbReference type="GO" id="GO:0000155">
    <property type="term" value="F:phosphorelay sensor kinase activity"/>
    <property type="evidence" value="ECO:0007669"/>
    <property type="project" value="InterPro"/>
</dbReference>
<feature type="domain" description="Histidine kinase/HSP90-like ATPase" evidence="5">
    <location>
        <begin position="176"/>
        <end position="267"/>
    </location>
</feature>